<feature type="compositionally biased region" description="Basic and acidic residues" evidence="1">
    <location>
        <begin position="14"/>
        <end position="25"/>
    </location>
</feature>
<name>A0A7S4C7D7_9EUGL</name>
<sequence length="101" mass="11408">MRPSSQVQIPRRAGQRDAYKKEGRIPRIRIRMELSPCHSAIHDQHQRQRNKKNEPNGSATLEPLPGALQCRPHRGIPPVIRCAPLQSQQLPVVVPTTTGMH</sequence>
<dbReference type="AlphaFoldDB" id="A0A7S4C7D7"/>
<organism evidence="2">
    <name type="scientific">Eutreptiella gymnastica</name>
    <dbReference type="NCBI Taxonomy" id="73025"/>
    <lineage>
        <taxon>Eukaryota</taxon>
        <taxon>Discoba</taxon>
        <taxon>Euglenozoa</taxon>
        <taxon>Euglenida</taxon>
        <taxon>Spirocuta</taxon>
        <taxon>Euglenophyceae</taxon>
        <taxon>Eutreptiales</taxon>
        <taxon>Eutreptiaceae</taxon>
        <taxon>Eutreptiella</taxon>
    </lineage>
</organism>
<evidence type="ECO:0000256" key="1">
    <source>
        <dbReference type="SAM" id="MobiDB-lite"/>
    </source>
</evidence>
<dbReference type="EMBL" id="HBJA01001408">
    <property type="protein sequence ID" value="CAE0789256.1"/>
    <property type="molecule type" value="Transcribed_RNA"/>
</dbReference>
<gene>
    <name evidence="2" type="ORF">EGYM00163_LOCUS369</name>
</gene>
<reference evidence="2" key="1">
    <citation type="submission" date="2021-01" db="EMBL/GenBank/DDBJ databases">
        <authorList>
            <person name="Corre E."/>
            <person name="Pelletier E."/>
            <person name="Niang G."/>
            <person name="Scheremetjew M."/>
            <person name="Finn R."/>
            <person name="Kale V."/>
            <person name="Holt S."/>
            <person name="Cochrane G."/>
            <person name="Meng A."/>
            <person name="Brown T."/>
            <person name="Cohen L."/>
        </authorList>
    </citation>
    <scope>NUCLEOTIDE SEQUENCE</scope>
    <source>
        <strain evidence="2">CCMP1594</strain>
    </source>
</reference>
<proteinExistence type="predicted"/>
<protein>
    <submittedName>
        <fullName evidence="2">Uncharacterized protein</fullName>
    </submittedName>
</protein>
<evidence type="ECO:0000313" key="2">
    <source>
        <dbReference type="EMBL" id="CAE0789256.1"/>
    </source>
</evidence>
<feature type="compositionally biased region" description="Basic and acidic residues" evidence="1">
    <location>
        <begin position="40"/>
        <end position="54"/>
    </location>
</feature>
<accession>A0A7S4C7D7</accession>
<feature type="region of interest" description="Disordered" evidence="1">
    <location>
        <begin position="1"/>
        <end position="66"/>
    </location>
</feature>